<dbReference type="GO" id="GO:0016301">
    <property type="term" value="F:kinase activity"/>
    <property type="evidence" value="ECO:0007669"/>
    <property type="project" value="InterPro"/>
</dbReference>
<gene>
    <name evidence="4" type="ORF">COV74_00885</name>
</gene>
<evidence type="ECO:0000256" key="2">
    <source>
        <dbReference type="ARBA" id="ARBA00022840"/>
    </source>
</evidence>
<dbReference type="InterPro" id="IPR027417">
    <property type="entry name" value="P-loop_NTPase"/>
</dbReference>
<evidence type="ECO:0000313" key="5">
    <source>
        <dbReference type="Proteomes" id="UP000230859"/>
    </source>
</evidence>
<dbReference type="AlphaFoldDB" id="A0A2H0LSQ8"/>
<dbReference type="Proteomes" id="UP000230859">
    <property type="component" value="Unassembled WGS sequence"/>
</dbReference>
<keyword evidence="1" id="KW-0547">Nucleotide-binding</keyword>
<dbReference type="SUPFAM" id="SSF52540">
    <property type="entry name" value="P-loop containing nucleoside triphosphate hydrolases"/>
    <property type="match status" value="1"/>
</dbReference>
<evidence type="ECO:0000259" key="3">
    <source>
        <dbReference type="Pfam" id="PF06414"/>
    </source>
</evidence>
<feature type="domain" description="Zeta toxin" evidence="3">
    <location>
        <begin position="55"/>
        <end position="179"/>
    </location>
</feature>
<dbReference type="GO" id="GO:0005524">
    <property type="term" value="F:ATP binding"/>
    <property type="evidence" value="ECO:0007669"/>
    <property type="project" value="UniProtKB-KW"/>
</dbReference>
<organism evidence="4 5">
    <name type="scientific">Candidatus Abzuiibacterium crystallinum</name>
    <dbReference type="NCBI Taxonomy" id="1974748"/>
    <lineage>
        <taxon>Bacteria</taxon>
        <taxon>Pseudomonadati</taxon>
        <taxon>Candidatus Omnitrophota</taxon>
        <taxon>Candidatus Abzuiibacterium</taxon>
    </lineage>
</organism>
<dbReference type="Pfam" id="PF06414">
    <property type="entry name" value="Zeta_toxin"/>
    <property type="match status" value="1"/>
</dbReference>
<keyword evidence="2" id="KW-0067">ATP-binding</keyword>
<dbReference type="PANTHER" id="PTHR39206:SF1">
    <property type="entry name" value="SLL8004 PROTEIN"/>
    <property type="match status" value="1"/>
</dbReference>
<comment type="caution">
    <text evidence="4">The sequence shown here is derived from an EMBL/GenBank/DDBJ whole genome shotgun (WGS) entry which is preliminary data.</text>
</comment>
<dbReference type="EMBL" id="PCVY01000012">
    <property type="protein sequence ID" value="PIQ87391.1"/>
    <property type="molecule type" value="Genomic_DNA"/>
</dbReference>
<reference evidence="4 5" key="1">
    <citation type="submission" date="2017-09" db="EMBL/GenBank/DDBJ databases">
        <title>Depth-based differentiation of microbial function through sediment-hosted aquifers and enrichment of novel symbionts in the deep terrestrial subsurface.</title>
        <authorList>
            <person name="Probst A.J."/>
            <person name="Ladd B."/>
            <person name="Jarett J.K."/>
            <person name="Geller-Mcgrath D.E."/>
            <person name="Sieber C.M."/>
            <person name="Emerson J.B."/>
            <person name="Anantharaman K."/>
            <person name="Thomas B.C."/>
            <person name="Malmstrom R."/>
            <person name="Stieglmeier M."/>
            <person name="Klingl A."/>
            <person name="Woyke T."/>
            <person name="Ryan C.M."/>
            <person name="Banfield J.F."/>
        </authorList>
    </citation>
    <scope>NUCLEOTIDE SEQUENCE [LARGE SCALE GENOMIC DNA]</scope>
    <source>
        <strain evidence="4">CG11_big_fil_rev_8_21_14_0_20_45_26</strain>
    </source>
</reference>
<dbReference type="Gene3D" id="3.40.50.300">
    <property type="entry name" value="P-loop containing nucleotide triphosphate hydrolases"/>
    <property type="match status" value="1"/>
</dbReference>
<dbReference type="PANTHER" id="PTHR39206">
    <property type="entry name" value="SLL8004 PROTEIN"/>
    <property type="match status" value="1"/>
</dbReference>
<accession>A0A2H0LSQ8</accession>
<protein>
    <submittedName>
        <fullName evidence="4">Zeta toxin family protein</fullName>
    </submittedName>
</protein>
<evidence type="ECO:0000256" key="1">
    <source>
        <dbReference type="ARBA" id="ARBA00022741"/>
    </source>
</evidence>
<sequence length="196" mass="22729">MKKPKLYVIADPNGSGKTTFAEKFLPDYVECFEFINADLIAKGLSPFDPSRVAIKAGKLLLEQIQAYSKRRIDFAFETTFSGKNYKKVLKNIKKKGFELHLFFLWLPDVKLALARVADRVREGGHHVLEKDVRRRYVRGLWNLFHVYKTLFDSWSIFDTATTHPKQIVKSEQNILTVYDKMNYQQLLKQAGVCYGT</sequence>
<proteinExistence type="predicted"/>
<evidence type="ECO:0000313" key="4">
    <source>
        <dbReference type="EMBL" id="PIQ87391.1"/>
    </source>
</evidence>
<dbReference type="InterPro" id="IPR010488">
    <property type="entry name" value="Zeta_toxin_domain"/>
</dbReference>
<name>A0A2H0LSQ8_9BACT</name>